<keyword evidence="14" id="KW-1185">Reference proteome</keyword>
<dbReference type="RefSeq" id="XP_002174733.1">
    <property type="nucleotide sequence ID" value="XM_002174697.2"/>
</dbReference>
<dbReference type="AlphaFoldDB" id="B6K4N3"/>
<feature type="transmembrane region" description="Helical" evidence="10">
    <location>
        <begin position="243"/>
        <end position="264"/>
    </location>
</feature>
<evidence type="ECO:0000256" key="6">
    <source>
        <dbReference type="ARBA" id="ARBA00023136"/>
    </source>
</evidence>
<reference evidence="12 14" key="1">
    <citation type="journal article" date="2011" name="Science">
        <title>Comparative functional genomics of the fission yeasts.</title>
        <authorList>
            <person name="Rhind N."/>
            <person name="Chen Z."/>
            <person name="Yassour M."/>
            <person name="Thompson D.A."/>
            <person name="Haas B.J."/>
            <person name="Habib N."/>
            <person name="Wapinski I."/>
            <person name="Roy S."/>
            <person name="Lin M.F."/>
            <person name="Heiman D.I."/>
            <person name="Young S.K."/>
            <person name="Furuya K."/>
            <person name="Guo Y."/>
            <person name="Pidoux A."/>
            <person name="Chen H.M."/>
            <person name="Robbertse B."/>
            <person name="Goldberg J.M."/>
            <person name="Aoki K."/>
            <person name="Bayne E.H."/>
            <person name="Berlin A.M."/>
            <person name="Desjardins C.A."/>
            <person name="Dobbs E."/>
            <person name="Dukaj L."/>
            <person name="Fan L."/>
            <person name="FitzGerald M.G."/>
            <person name="French C."/>
            <person name="Gujja S."/>
            <person name="Hansen K."/>
            <person name="Keifenheim D."/>
            <person name="Levin J.Z."/>
            <person name="Mosher R.A."/>
            <person name="Mueller C.A."/>
            <person name="Pfiffner J."/>
            <person name="Priest M."/>
            <person name="Russ C."/>
            <person name="Smialowska A."/>
            <person name="Swoboda P."/>
            <person name="Sykes S.M."/>
            <person name="Vaughn M."/>
            <person name="Vengrova S."/>
            <person name="Yoder R."/>
            <person name="Zeng Q."/>
            <person name="Allshire R."/>
            <person name="Baulcombe D."/>
            <person name="Birren B.W."/>
            <person name="Brown W."/>
            <person name="Ekwall K."/>
            <person name="Kellis M."/>
            <person name="Leatherwood J."/>
            <person name="Levin H."/>
            <person name="Margalit H."/>
            <person name="Martienssen R."/>
            <person name="Nieduszynski C.A."/>
            <person name="Spatafora J.W."/>
            <person name="Friedman N."/>
            <person name="Dalgaard J.Z."/>
            <person name="Baumann P."/>
            <person name="Niki H."/>
            <person name="Regev A."/>
            <person name="Nusbaum C."/>
        </authorList>
    </citation>
    <scope>NUCLEOTIDE SEQUENCE [LARGE SCALE GENOMIC DNA]</scope>
    <source>
        <strain evidence="14">yFS275 / FY16936</strain>
    </source>
</reference>
<feature type="transmembrane region" description="Helical" evidence="10">
    <location>
        <begin position="82"/>
        <end position="102"/>
    </location>
</feature>
<feature type="transmembrane region" description="Helical" evidence="10">
    <location>
        <begin position="443"/>
        <end position="466"/>
    </location>
</feature>
<accession>B6K4N3</accession>
<evidence type="ECO:0000259" key="11">
    <source>
        <dbReference type="PROSITE" id="PS50850"/>
    </source>
</evidence>
<dbReference type="InterPro" id="IPR050814">
    <property type="entry name" value="Myo-inositol_Transporter"/>
</dbReference>
<dbReference type="InterPro" id="IPR003663">
    <property type="entry name" value="Sugar/inositol_transpt"/>
</dbReference>
<dbReference type="InterPro" id="IPR005828">
    <property type="entry name" value="MFS_sugar_transport-like"/>
</dbReference>
<evidence type="ECO:0000256" key="4">
    <source>
        <dbReference type="ARBA" id="ARBA00022692"/>
    </source>
</evidence>
<dbReference type="PRINTS" id="PR00171">
    <property type="entry name" value="SUGRTRNSPORT"/>
</dbReference>
<feature type="transmembrane region" description="Helical" evidence="10">
    <location>
        <begin position="478"/>
        <end position="506"/>
    </location>
</feature>
<feature type="transmembrane region" description="Helical" evidence="10">
    <location>
        <begin position="215"/>
        <end position="237"/>
    </location>
</feature>
<dbReference type="GO" id="GO:0005366">
    <property type="term" value="F:myo-inositol:proton symporter activity"/>
    <property type="evidence" value="ECO:0000318"/>
    <property type="project" value="GO_Central"/>
</dbReference>
<dbReference type="STRING" id="402676.B6K4N3"/>
<evidence type="ECO:0000256" key="2">
    <source>
        <dbReference type="ARBA" id="ARBA00010992"/>
    </source>
</evidence>
<evidence type="ECO:0000256" key="10">
    <source>
        <dbReference type="SAM" id="Phobius"/>
    </source>
</evidence>
<feature type="transmembrane region" description="Helical" evidence="10">
    <location>
        <begin position="512"/>
        <end position="530"/>
    </location>
</feature>
<keyword evidence="4 10" id="KW-0812">Transmembrane</keyword>
<feature type="transmembrane region" description="Helical" evidence="10">
    <location>
        <begin position="374"/>
        <end position="393"/>
    </location>
</feature>
<feature type="transmembrane region" description="Helical" evidence="10">
    <location>
        <begin position="129"/>
        <end position="150"/>
    </location>
</feature>
<dbReference type="FunFam" id="1.20.1250.20:FF:000073">
    <property type="entry name" value="MFS myo-inositol transporter, putative"/>
    <property type="match status" value="1"/>
</dbReference>
<dbReference type="OMA" id="TNAIQYF"/>
<dbReference type="InterPro" id="IPR020846">
    <property type="entry name" value="MFS_dom"/>
</dbReference>
<organism evidence="12 14">
    <name type="scientific">Schizosaccharomyces japonicus (strain yFS275 / FY16936)</name>
    <name type="common">Fission yeast</name>
    <dbReference type="NCBI Taxonomy" id="402676"/>
    <lineage>
        <taxon>Eukaryota</taxon>
        <taxon>Fungi</taxon>
        <taxon>Dikarya</taxon>
        <taxon>Ascomycota</taxon>
        <taxon>Taphrinomycotina</taxon>
        <taxon>Schizosaccharomycetes</taxon>
        <taxon>Schizosaccharomycetales</taxon>
        <taxon>Schizosaccharomycetaceae</taxon>
        <taxon>Schizosaccharomyces</taxon>
    </lineage>
</organism>
<feature type="domain" description="Major facilitator superfamily (MFS) profile" evidence="11">
    <location>
        <begin position="89"/>
        <end position="534"/>
    </location>
</feature>
<dbReference type="PANTHER" id="PTHR48020">
    <property type="entry name" value="PROTON MYO-INOSITOL COTRANSPORTER"/>
    <property type="match status" value="1"/>
</dbReference>
<name>B6K4N3_SCHJY</name>
<dbReference type="OrthoDB" id="6339427at2759"/>
<comment type="subcellular location">
    <subcellularLocation>
        <location evidence="1">Membrane</location>
        <topology evidence="1">Multi-pass membrane protein</topology>
    </subcellularLocation>
</comment>
<keyword evidence="3 9" id="KW-0813">Transport</keyword>
<dbReference type="PROSITE" id="PS00216">
    <property type="entry name" value="SUGAR_TRANSPORT_1"/>
    <property type="match status" value="2"/>
</dbReference>
<dbReference type="PROSITE" id="PS50850">
    <property type="entry name" value="MFS"/>
    <property type="match status" value="1"/>
</dbReference>
<dbReference type="InterPro" id="IPR005829">
    <property type="entry name" value="Sugar_transporter_CS"/>
</dbReference>
<dbReference type="eggNOG" id="KOG0254">
    <property type="taxonomic scope" value="Eukaryota"/>
</dbReference>
<gene>
    <name evidence="13" type="primary">itr2</name>
    <name evidence="12" type="ORF">SJAG_03595</name>
</gene>
<evidence type="ECO:0000256" key="5">
    <source>
        <dbReference type="ARBA" id="ARBA00022989"/>
    </source>
</evidence>
<sequence>MTNHRSLVELTNLSFPQLALSTTKKSATNEFNGTSTEEMQPEFDDVLKNSSQQFIIQSPPPDRPGSTATWAPSVSQLESTRIGAWIWLLSIVAGIAGLLFGYDTGVISGALVLFGTDLGHTLSDLEKELITAATALAALLAGIFSSWLADVIGRKRLLVYADFIFVIGAAVMACSKNVGTMIAGRFIVGWAIGLASLIVPMYISELSPAHLRGRLVIIYVVFITGGQLLAYSLNAAFENVYHGWRYMMAFGALPAIGQLIFLYWTPESPRFLLKHNEVEKVYSILSRIHPYAKPNEIAFKVSLIQEGVAADTSDDSTTKWQRLRHSFHLLFTVPSNRRSLFIACVLQAFQQFSGTNAIQYFSATIFKSMGFKNAIATSIVIGATNFVFTCLAFMSIDHVGRRRTLLYTSWGMMAGLVMCSISYKYLKTDSNGSLLPGVSRSWPIVILLSIIVFLASYASGIGNIPWQQAELFTMEVRALGVGIATAVNWAGNLIVGATFLTLMSAITPTGTFALFAGLCFLGWITCYFAYPELAGLPIEEVSKILERGFCVKELNERNRKRRRH</sequence>
<evidence type="ECO:0000256" key="3">
    <source>
        <dbReference type="ARBA" id="ARBA00022448"/>
    </source>
</evidence>
<dbReference type="Gene3D" id="1.20.1250.20">
    <property type="entry name" value="MFS general substrate transporter like domains"/>
    <property type="match status" value="1"/>
</dbReference>
<dbReference type="InterPro" id="IPR036259">
    <property type="entry name" value="MFS_trans_sf"/>
</dbReference>
<dbReference type="VEuPathDB" id="FungiDB:SJAG_03595"/>
<dbReference type="EMBL" id="KE651167">
    <property type="protein sequence ID" value="EEB08440.1"/>
    <property type="molecule type" value="Genomic_DNA"/>
</dbReference>
<evidence type="ECO:0000313" key="12">
    <source>
        <dbReference type="EMBL" id="EEB08440.1"/>
    </source>
</evidence>
<dbReference type="JaponicusDB" id="SJAG_03595">
    <property type="gene designation" value="itr2"/>
</dbReference>
<evidence type="ECO:0000256" key="9">
    <source>
        <dbReference type="RuleBase" id="RU003346"/>
    </source>
</evidence>
<dbReference type="Pfam" id="PF00083">
    <property type="entry name" value="Sugar_tr"/>
    <property type="match status" value="1"/>
</dbReference>
<dbReference type="Proteomes" id="UP000001744">
    <property type="component" value="Unassembled WGS sequence"/>
</dbReference>
<comment type="similarity">
    <text evidence="2 9">Belongs to the major facilitator superfamily. Sugar transporter (TC 2.A.1.1) family.</text>
</comment>
<dbReference type="SUPFAM" id="SSF103473">
    <property type="entry name" value="MFS general substrate transporter"/>
    <property type="match status" value="1"/>
</dbReference>
<comment type="catalytic activity">
    <reaction evidence="7">
        <text>myo-inositol(out) + H(+)(out) = myo-inositol(in) + H(+)(in)</text>
        <dbReference type="Rhea" id="RHEA:60364"/>
        <dbReference type="ChEBI" id="CHEBI:15378"/>
        <dbReference type="ChEBI" id="CHEBI:17268"/>
    </reaction>
</comment>
<protein>
    <submittedName>
        <fullName evidence="12">MFS myo-inositol transporter</fullName>
    </submittedName>
</protein>
<dbReference type="GO" id="GO:0016020">
    <property type="term" value="C:membrane"/>
    <property type="evidence" value="ECO:0000318"/>
    <property type="project" value="GO_Central"/>
</dbReference>
<keyword evidence="6 10" id="KW-0472">Membrane</keyword>
<dbReference type="GO" id="GO:1904679">
    <property type="term" value="P:myo-inositol import across plasma membrane"/>
    <property type="evidence" value="ECO:0000318"/>
    <property type="project" value="GO_Central"/>
</dbReference>
<keyword evidence="5 10" id="KW-1133">Transmembrane helix</keyword>
<evidence type="ECO:0000313" key="14">
    <source>
        <dbReference type="Proteomes" id="UP000001744"/>
    </source>
</evidence>
<feature type="transmembrane region" description="Helical" evidence="10">
    <location>
        <begin position="405"/>
        <end position="423"/>
    </location>
</feature>
<proteinExistence type="inferred from homology"/>
<comment type="function">
    <text evidence="8">Transporter for myo-inositol.</text>
</comment>
<dbReference type="GeneID" id="7051303"/>
<evidence type="ECO:0000256" key="7">
    <source>
        <dbReference type="ARBA" id="ARBA00049119"/>
    </source>
</evidence>
<feature type="transmembrane region" description="Helical" evidence="10">
    <location>
        <begin position="184"/>
        <end position="203"/>
    </location>
</feature>
<evidence type="ECO:0000256" key="1">
    <source>
        <dbReference type="ARBA" id="ARBA00004141"/>
    </source>
</evidence>
<dbReference type="HOGENOM" id="CLU_001265_30_5_1"/>
<dbReference type="PANTHER" id="PTHR48020:SF44">
    <property type="entry name" value="MYO-INOSITOL TRANSPORTER 2"/>
    <property type="match status" value="1"/>
</dbReference>
<evidence type="ECO:0000256" key="8">
    <source>
        <dbReference type="ARBA" id="ARBA00054319"/>
    </source>
</evidence>
<evidence type="ECO:0000313" key="13">
    <source>
        <dbReference type="JaponicusDB" id="SJAG_03595"/>
    </source>
</evidence>
<dbReference type="NCBIfam" id="TIGR00879">
    <property type="entry name" value="SP"/>
    <property type="match status" value="1"/>
</dbReference>